<feature type="transmembrane region" description="Helical" evidence="1">
    <location>
        <begin position="21"/>
        <end position="40"/>
    </location>
</feature>
<evidence type="ECO:0000256" key="1">
    <source>
        <dbReference type="SAM" id="Phobius"/>
    </source>
</evidence>
<dbReference type="Pfam" id="PF07963">
    <property type="entry name" value="N_methyl"/>
    <property type="match status" value="1"/>
</dbReference>
<keyword evidence="1" id="KW-0812">Transmembrane</keyword>
<dbReference type="EMBL" id="JBHUJC010000043">
    <property type="protein sequence ID" value="MFD2277665.1"/>
    <property type="molecule type" value="Genomic_DNA"/>
</dbReference>
<keyword evidence="3" id="KW-1185">Reference proteome</keyword>
<keyword evidence="1" id="KW-1133">Transmembrane helix</keyword>
<organism evidence="2 3">
    <name type="scientific">Rubritalea spongiae</name>
    <dbReference type="NCBI Taxonomy" id="430797"/>
    <lineage>
        <taxon>Bacteria</taxon>
        <taxon>Pseudomonadati</taxon>
        <taxon>Verrucomicrobiota</taxon>
        <taxon>Verrucomicrobiia</taxon>
        <taxon>Verrucomicrobiales</taxon>
        <taxon>Rubritaleaceae</taxon>
        <taxon>Rubritalea</taxon>
    </lineage>
</organism>
<dbReference type="NCBIfam" id="TIGR02532">
    <property type="entry name" value="IV_pilin_GFxxxE"/>
    <property type="match status" value="1"/>
</dbReference>
<dbReference type="Gene3D" id="3.30.700.10">
    <property type="entry name" value="Glycoprotein, Type 4 Pilin"/>
    <property type="match status" value="1"/>
</dbReference>
<dbReference type="InterPro" id="IPR045584">
    <property type="entry name" value="Pilin-like"/>
</dbReference>
<proteinExistence type="predicted"/>
<reference evidence="3" key="1">
    <citation type="journal article" date="2019" name="Int. J. Syst. Evol. Microbiol.">
        <title>The Global Catalogue of Microorganisms (GCM) 10K type strain sequencing project: providing services to taxonomists for standard genome sequencing and annotation.</title>
        <authorList>
            <consortium name="The Broad Institute Genomics Platform"/>
            <consortium name="The Broad Institute Genome Sequencing Center for Infectious Disease"/>
            <person name="Wu L."/>
            <person name="Ma J."/>
        </authorList>
    </citation>
    <scope>NUCLEOTIDE SEQUENCE [LARGE SCALE GENOMIC DNA]</scope>
    <source>
        <strain evidence="3">JCM 16545</strain>
    </source>
</reference>
<name>A0ABW5E7L9_9BACT</name>
<dbReference type="RefSeq" id="WP_377093620.1">
    <property type="nucleotide sequence ID" value="NZ_JBHSJM010000001.1"/>
</dbReference>
<keyword evidence="1" id="KW-0472">Membrane</keyword>
<dbReference type="InterPro" id="IPR012902">
    <property type="entry name" value="N_methyl_site"/>
</dbReference>
<dbReference type="PROSITE" id="PS00409">
    <property type="entry name" value="PROKAR_NTER_METHYL"/>
    <property type="match status" value="1"/>
</dbReference>
<accession>A0ABW5E7L9</accession>
<protein>
    <submittedName>
        <fullName evidence="2">Type II secretion system protein</fullName>
    </submittedName>
</protein>
<dbReference type="Proteomes" id="UP001597297">
    <property type="component" value="Unassembled WGS sequence"/>
</dbReference>
<gene>
    <name evidence="2" type="ORF">ACFSQZ_14440</name>
</gene>
<sequence>MKMNTNIHKAPKGVTLIELSVVIAVILVLISVLFVGASYYRTSASRAACIVSQSNIEKAVESYANISQANLLYADLDTSGPMAGQGLPTCPSTGGAYTIAWGTSGDATVSCDGDATHVK</sequence>
<dbReference type="SUPFAM" id="SSF54523">
    <property type="entry name" value="Pili subunits"/>
    <property type="match status" value="1"/>
</dbReference>
<evidence type="ECO:0000313" key="2">
    <source>
        <dbReference type="EMBL" id="MFD2277665.1"/>
    </source>
</evidence>
<evidence type="ECO:0000313" key="3">
    <source>
        <dbReference type="Proteomes" id="UP001597297"/>
    </source>
</evidence>
<comment type="caution">
    <text evidence="2">The sequence shown here is derived from an EMBL/GenBank/DDBJ whole genome shotgun (WGS) entry which is preliminary data.</text>
</comment>